<dbReference type="AlphaFoldDB" id="A0A0A9GZ62"/>
<proteinExistence type="predicted"/>
<evidence type="ECO:0000313" key="1">
    <source>
        <dbReference type="EMBL" id="JAE25888.1"/>
    </source>
</evidence>
<dbReference type="EMBL" id="GBRH01172008">
    <property type="protein sequence ID" value="JAE25888.1"/>
    <property type="molecule type" value="Transcribed_RNA"/>
</dbReference>
<reference evidence="1" key="1">
    <citation type="submission" date="2014-09" db="EMBL/GenBank/DDBJ databases">
        <authorList>
            <person name="Magalhaes I.L.F."/>
            <person name="Oliveira U."/>
            <person name="Santos F.R."/>
            <person name="Vidigal T.H.D.A."/>
            <person name="Brescovit A.D."/>
            <person name="Santos A.J."/>
        </authorList>
    </citation>
    <scope>NUCLEOTIDE SEQUENCE</scope>
    <source>
        <tissue evidence="1">Shoot tissue taken approximately 20 cm above the soil surface</tissue>
    </source>
</reference>
<sequence>MSEMSKAAFLRRFSHSRTSFSLIDRFSASPSAAPITFIVSFMPSMSSLKQHNIVT</sequence>
<protein>
    <submittedName>
        <fullName evidence="1">Uncharacterized protein</fullName>
    </submittedName>
</protein>
<accession>A0A0A9GZ62</accession>
<name>A0A0A9GZ62_ARUDO</name>
<reference evidence="1" key="2">
    <citation type="journal article" date="2015" name="Data Brief">
        <title>Shoot transcriptome of the giant reed, Arundo donax.</title>
        <authorList>
            <person name="Barrero R.A."/>
            <person name="Guerrero F.D."/>
            <person name="Moolhuijzen P."/>
            <person name="Goolsby J.A."/>
            <person name="Tidwell J."/>
            <person name="Bellgard S.E."/>
            <person name="Bellgard M.I."/>
        </authorList>
    </citation>
    <scope>NUCLEOTIDE SEQUENCE</scope>
    <source>
        <tissue evidence="1">Shoot tissue taken approximately 20 cm above the soil surface</tissue>
    </source>
</reference>
<organism evidence="1">
    <name type="scientific">Arundo donax</name>
    <name type="common">Giant reed</name>
    <name type="synonym">Donax arundinaceus</name>
    <dbReference type="NCBI Taxonomy" id="35708"/>
    <lineage>
        <taxon>Eukaryota</taxon>
        <taxon>Viridiplantae</taxon>
        <taxon>Streptophyta</taxon>
        <taxon>Embryophyta</taxon>
        <taxon>Tracheophyta</taxon>
        <taxon>Spermatophyta</taxon>
        <taxon>Magnoliopsida</taxon>
        <taxon>Liliopsida</taxon>
        <taxon>Poales</taxon>
        <taxon>Poaceae</taxon>
        <taxon>PACMAD clade</taxon>
        <taxon>Arundinoideae</taxon>
        <taxon>Arundineae</taxon>
        <taxon>Arundo</taxon>
    </lineage>
</organism>